<protein>
    <recommendedName>
        <fullName evidence="1">CxC6 like cysteine cluster associated with KDZ domain-containing protein</fullName>
    </recommendedName>
</protein>
<comment type="caution">
    <text evidence="2">The sequence shown here is derived from an EMBL/GenBank/DDBJ whole genome shotgun (WGS) entry which is preliminary data.</text>
</comment>
<organism evidence="2 3">
    <name type="scientific">Russula ochroleuca</name>
    <dbReference type="NCBI Taxonomy" id="152965"/>
    <lineage>
        <taxon>Eukaryota</taxon>
        <taxon>Fungi</taxon>
        <taxon>Dikarya</taxon>
        <taxon>Basidiomycota</taxon>
        <taxon>Agaricomycotina</taxon>
        <taxon>Agaricomycetes</taxon>
        <taxon>Russulales</taxon>
        <taxon>Russulaceae</taxon>
        <taxon>Russula</taxon>
    </lineage>
</organism>
<feature type="non-terminal residue" evidence="2">
    <location>
        <position position="130"/>
    </location>
</feature>
<proteinExistence type="predicted"/>
<feature type="domain" description="CxC6 like cysteine cluster associated with KDZ" evidence="1">
    <location>
        <begin position="88"/>
        <end position="130"/>
    </location>
</feature>
<reference evidence="2" key="1">
    <citation type="submission" date="2019-10" db="EMBL/GenBank/DDBJ databases">
        <authorList>
            <consortium name="DOE Joint Genome Institute"/>
            <person name="Kuo A."/>
            <person name="Miyauchi S."/>
            <person name="Kiss E."/>
            <person name="Drula E."/>
            <person name="Kohler A."/>
            <person name="Sanchez-Garcia M."/>
            <person name="Andreopoulos B."/>
            <person name="Barry K.W."/>
            <person name="Bonito G."/>
            <person name="Buee M."/>
            <person name="Carver A."/>
            <person name="Chen C."/>
            <person name="Cichocki N."/>
            <person name="Clum A."/>
            <person name="Culley D."/>
            <person name="Crous P.W."/>
            <person name="Fauchery L."/>
            <person name="Girlanda M."/>
            <person name="Hayes R."/>
            <person name="Keri Z."/>
            <person name="LaButti K."/>
            <person name="Lipzen A."/>
            <person name="Lombard V."/>
            <person name="Magnuson J."/>
            <person name="Maillard F."/>
            <person name="Morin E."/>
            <person name="Murat C."/>
            <person name="Nolan M."/>
            <person name="Ohm R."/>
            <person name="Pangilinan J."/>
            <person name="Pereira M."/>
            <person name="Perotto S."/>
            <person name="Peter M."/>
            <person name="Riley R."/>
            <person name="Sitrit Y."/>
            <person name="Stielow B."/>
            <person name="Szollosi G."/>
            <person name="Zifcakova L."/>
            <person name="Stursova M."/>
            <person name="Spatafora J.W."/>
            <person name="Tedersoo L."/>
            <person name="Vaario L.-M."/>
            <person name="Yamada A."/>
            <person name="Yan M."/>
            <person name="Wang P."/>
            <person name="Xu J."/>
            <person name="Bruns T."/>
            <person name="Baldrian P."/>
            <person name="Vilgalys R."/>
            <person name="Henrissat B."/>
            <person name="Grigoriev I.V."/>
            <person name="Hibbett D."/>
            <person name="Nagy L.G."/>
            <person name="Martin F.M."/>
        </authorList>
    </citation>
    <scope>NUCLEOTIDE SEQUENCE</scope>
    <source>
        <strain evidence="2">Prilba</strain>
    </source>
</reference>
<name>A0A9P5MPR6_9AGAM</name>
<reference evidence="2" key="2">
    <citation type="journal article" date="2020" name="Nat. Commun.">
        <title>Large-scale genome sequencing of mycorrhizal fungi provides insights into the early evolution of symbiotic traits.</title>
        <authorList>
            <person name="Miyauchi S."/>
            <person name="Kiss E."/>
            <person name="Kuo A."/>
            <person name="Drula E."/>
            <person name="Kohler A."/>
            <person name="Sanchez-Garcia M."/>
            <person name="Morin E."/>
            <person name="Andreopoulos B."/>
            <person name="Barry K.W."/>
            <person name="Bonito G."/>
            <person name="Buee M."/>
            <person name="Carver A."/>
            <person name="Chen C."/>
            <person name="Cichocki N."/>
            <person name="Clum A."/>
            <person name="Culley D."/>
            <person name="Crous P.W."/>
            <person name="Fauchery L."/>
            <person name="Girlanda M."/>
            <person name="Hayes R.D."/>
            <person name="Keri Z."/>
            <person name="LaButti K."/>
            <person name="Lipzen A."/>
            <person name="Lombard V."/>
            <person name="Magnuson J."/>
            <person name="Maillard F."/>
            <person name="Murat C."/>
            <person name="Nolan M."/>
            <person name="Ohm R.A."/>
            <person name="Pangilinan J."/>
            <person name="Pereira M.F."/>
            <person name="Perotto S."/>
            <person name="Peter M."/>
            <person name="Pfister S."/>
            <person name="Riley R."/>
            <person name="Sitrit Y."/>
            <person name="Stielow J.B."/>
            <person name="Szollosi G."/>
            <person name="Zifcakova L."/>
            <person name="Stursova M."/>
            <person name="Spatafora J.W."/>
            <person name="Tedersoo L."/>
            <person name="Vaario L.M."/>
            <person name="Yamada A."/>
            <person name="Yan M."/>
            <person name="Wang P."/>
            <person name="Xu J."/>
            <person name="Bruns T."/>
            <person name="Baldrian P."/>
            <person name="Vilgalys R."/>
            <person name="Dunand C."/>
            <person name="Henrissat B."/>
            <person name="Grigoriev I.V."/>
            <person name="Hibbett D."/>
            <person name="Nagy L.G."/>
            <person name="Martin F.M."/>
        </authorList>
    </citation>
    <scope>NUCLEOTIDE SEQUENCE</scope>
    <source>
        <strain evidence="2">Prilba</strain>
    </source>
</reference>
<dbReference type="Pfam" id="PF18721">
    <property type="entry name" value="CxC6"/>
    <property type="match status" value="1"/>
</dbReference>
<dbReference type="Proteomes" id="UP000759537">
    <property type="component" value="Unassembled WGS sequence"/>
</dbReference>
<evidence type="ECO:0000259" key="1">
    <source>
        <dbReference type="Pfam" id="PF18721"/>
    </source>
</evidence>
<sequence>WSVGSHLNADHVWDSIIILLLIEDCHDRQQTLVVPHDGTQKNHFKEAIHACNLRFRLYSWPEIQHYCKKCVQFYCGPDGTVHHMVSVVPLAYNCHCFCPDDTIKYDTICAIVGCDDPIITGHLTCANPHH</sequence>
<dbReference type="AlphaFoldDB" id="A0A9P5MPR6"/>
<keyword evidence="3" id="KW-1185">Reference proteome</keyword>
<evidence type="ECO:0000313" key="3">
    <source>
        <dbReference type="Proteomes" id="UP000759537"/>
    </source>
</evidence>
<evidence type="ECO:0000313" key="2">
    <source>
        <dbReference type="EMBL" id="KAF8470349.1"/>
    </source>
</evidence>
<gene>
    <name evidence="2" type="ORF">DFH94DRAFT_637710</name>
</gene>
<dbReference type="InterPro" id="IPR040898">
    <property type="entry name" value="CxC6"/>
</dbReference>
<dbReference type="EMBL" id="WHVB01000026">
    <property type="protein sequence ID" value="KAF8470349.1"/>
    <property type="molecule type" value="Genomic_DNA"/>
</dbReference>
<dbReference type="OrthoDB" id="3055037at2759"/>
<accession>A0A9P5MPR6</accession>